<accession>A0A1K1THA5</accession>
<protein>
    <submittedName>
        <fullName evidence="2">Aspartate phosphatase</fullName>
    </submittedName>
</protein>
<dbReference type="AlphaFoldDB" id="A0A1K1THA5"/>
<dbReference type="Proteomes" id="UP000433089">
    <property type="component" value="Unassembled WGS sequence"/>
</dbReference>
<evidence type="ECO:0000313" key="3">
    <source>
        <dbReference type="Proteomes" id="UP000433089"/>
    </source>
</evidence>
<dbReference type="Gene3D" id="1.25.40.10">
    <property type="entry name" value="Tetratricopeptide repeat domain"/>
    <property type="match status" value="1"/>
</dbReference>
<dbReference type="InterPro" id="IPR019734">
    <property type="entry name" value="TPR_rpt"/>
</dbReference>
<dbReference type="RefSeq" id="WP_041507240.1">
    <property type="nucleotide sequence ID" value="NZ_CASCJR010000119.1"/>
</dbReference>
<dbReference type="Pfam" id="PF18801">
    <property type="entry name" value="RapH_N"/>
    <property type="match status" value="1"/>
</dbReference>
<dbReference type="Pfam" id="PF13424">
    <property type="entry name" value="TPR_12"/>
    <property type="match status" value="1"/>
</dbReference>
<name>A0A1K1THA5_BACAB</name>
<sequence>MSNLISSVDVANTLNKWYLHIKKREVSQAVELRDEIQDMLGEMEENQDVLLYFNILDYRFKVLMEDLVGQPTITESERVKTDDMLRFYFYLFKGMYESAKNNYSEALVLFRVAERQLDKVHDEIEKAEFHYKIGTLYYFNKVTLLSHHHLQTAKDIYKGHEGYSIQTINCNMLLALNLIDDGRLDKAEKMLLDCVERLIEKNDKRLLALAYYDLGFLKIQDDHHIEAIEYFNKAISADDLKQSAPVSYLQCAYEFARSSYKSNQLDQAISWVAEGKTFSKEQQNTNFILKFNILEKCYTTPQESYEDIKKELGLLEGRKAYVDIESLAPDVASIYKKLNLYEESNYFLELALKSCTLIGKEVI</sequence>
<dbReference type="InterPro" id="IPR011990">
    <property type="entry name" value="TPR-like_helical_dom_sf"/>
</dbReference>
<organism evidence="2 3">
    <name type="scientific">Bacillus altitudinis</name>
    <dbReference type="NCBI Taxonomy" id="293387"/>
    <lineage>
        <taxon>Bacteria</taxon>
        <taxon>Bacillati</taxon>
        <taxon>Bacillota</taxon>
        <taxon>Bacilli</taxon>
        <taxon>Bacillales</taxon>
        <taxon>Bacillaceae</taxon>
        <taxon>Bacillus</taxon>
    </lineage>
</organism>
<dbReference type="PROSITE" id="PS50005">
    <property type="entry name" value="TPR"/>
    <property type="match status" value="1"/>
</dbReference>
<gene>
    <name evidence="2" type="ORF">BACI348_40902</name>
</gene>
<accession>A0A6I5SFK4</accession>
<evidence type="ECO:0000313" key="2">
    <source>
        <dbReference type="EMBL" id="VXB52048.1"/>
    </source>
</evidence>
<evidence type="ECO:0000256" key="1">
    <source>
        <dbReference type="PROSITE-ProRule" id="PRU00339"/>
    </source>
</evidence>
<dbReference type="SUPFAM" id="SSF48452">
    <property type="entry name" value="TPR-like"/>
    <property type="match status" value="1"/>
</dbReference>
<proteinExistence type="predicted"/>
<dbReference type="SMR" id="A0A1K1THA5"/>
<accession>A0A653RBL9</accession>
<keyword evidence="1" id="KW-0802">TPR repeat</keyword>
<reference evidence="2 3" key="1">
    <citation type="submission" date="2019-10" db="EMBL/GenBank/DDBJ databases">
        <authorList>
            <person name="Karimi E."/>
        </authorList>
    </citation>
    <scope>NUCLEOTIDE SEQUENCE [LARGE SCALE GENOMIC DNA]</scope>
    <source>
        <strain evidence="2">Bacillus sp. 348</strain>
    </source>
</reference>
<dbReference type="EMBL" id="CABWLH010000009">
    <property type="protein sequence ID" value="VXB52048.1"/>
    <property type="molecule type" value="Genomic_DNA"/>
</dbReference>
<feature type="repeat" description="TPR" evidence="1">
    <location>
        <begin position="208"/>
        <end position="241"/>
    </location>
</feature>